<evidence type="ECO:0000256" key="6">
    <source>
        <dbReference type="ARBA" id="ARBA00034078"/>
    </source>
</evidence>
<proteinExistence type="inferred from homology"/>
<dbReference type="EMBL" id="ML769410">
    <property type="protein sequence ID" value="KAE9405325.1"/>
    <property type="molecule type" value="Genomic_DNA"/>
</dbReference>
<dbReference type="Pfam" id="PF00111">
    <property type="entry name" value="Fer2"/>
    <property type="match status" value="1"/>
</dbReference>
<evidence type="ECO:0000256" key="5">
    <source>
        <dbReference type="ARBA" id="ARBA00023014"/>
    </source>
</evidence>
<evidence type="ECO:0000256" key="3">
    <source>
        <dbReference type="ARBA" id="ARBA00022723"/>
    </source>
</evidence>
<gene>
    <name evidence="8" type="ORF">BT96DRAFT_812363</name>
</gene>
<dbReference type="InterPro" id="IPR036010">
    <property type="entry name" value="2Fe-2S_ferredoxin-like_sf"/>
</dbReference>
<name>A0A6A4I9F7_9AGAR</name>
<organism evidence="8 9">
    <name type="scientific">Gymnopus androsaceus JB14</name>
    <dbReference type="NCBI Taxonomy" id="1447944"/>
    <lineage>
        <taxon>Eukaryota</taxon>
        <taxon>Fungi</taxon>
        <taxon>Dikarya</taxon>
        <taxon>Basidiomycota</taxon>
        <taxon>Agaricomycotina</taxon>
        <taxon>Agaricomycetes</taxon>
        <taxon>Agaricomycetidae</taxon>
        <taxon>Agaricales</taxon>
        <taxon>Marasmiineae</taxon>
        <taxon>Omphalotaceae</taxon>
        <taxon>Gymnopus</taxon>
    </lineage>
</organism>
<dbReference type="Gene3D" id="3.10.20.30">
    <property type="match status" value="1"/>
</dbReference>
<keyword evidence="4" id="KW-0408">Iron</keyword>
<evidence type="ECO:0000313" key="8">
    <source>
        <dbReference type="EMBL" id="KAE9405325.1"/>
    </source>
</evidence>
<dbReference type="GO" id="GO:0009055">
    <property type="term" value="F:electron transfer activity"/>
    <property type="evidence" value="ECO:0007669"/>
    <property type="project" value="TreeGrafter"/>
</dbReference>
<dbReference type="PROSITE" id="PS51085">
    <property type="entry name" value="2FE2S_FER_2"/>
    <property type="match status" value="1"/>
</dbReference>
<dbReference type="Proteomes" id="UP000799118">
    <property type="component" value="Unassembled WGS sequence"/>
</dbReference>
<dbReference type="PANTHER" id="PTHR23426">
    <property type="entry name" value="FERREDOXIN/ADRENODOXIN"/>
    <property type="match status" value="1"/>
</dbReference>
<evidence type="ECO:0000256" key="1">
    <source>
        <dbReference type="ARBA" id="ARBA00010914"/>
    </source>
</evidence>
<evidence type="ECO:0000256" key="4">
    <source>
        <dbReference type="ARBA" id="ARBA00023004"/>
    </source>
</evidence>
<dbReference type="GO" id="GO:0051537">
    <property type="term" value="F:2 iron, 2 sulfur cluster binding"/>
    <property type="evidence" value="ECO:0007669"/>
    <property type="project" value="UniProtKB-KW"/>
</dbReference>
<dbReference type="InterPro" id="IPR012675">
    <property type="entry name" value="Beta-grasp_dom_sf"/>
</dbReference>
<dbReference type="PANTHER" id="PTHR23426:SF65">
    <property type="entry name" value="FERREDOXIN-2, MITOCHONDRIAL"/>
    <property type="match status" value="1"/>
</dbReference>
<evidence type="ECO:0000259" key="7">
    <source>
        <dbReference type="PROSITE" id="PS51085"/>
    </source>
</evidence>
<dbReference type="OrthoDB" id="268593at2759"/>
<reference evidence="8" key="1">
    <citation type="journal article" date="2019" name="Environ. Microbiol.">
        <title>Fungal ecological strategies reflected in gene transcription - a case study of two litter decomposers.</title>
        <authorList>
            <person name="Barbi F."/>
            <person name="Kohler A."/>
            <person name="Barry K."/>
            <person name="Baskaran P."/>
            <person name="Daum C."/>
            <person name="Fauchery L."/>
            <person name="Ihrmark K."/>
            <person name="Kuo A."/>
            <person name="LaButti K."/>
            <person name="Lipzen A."/>
            <person name="Morin E."/>
            <person name="Grigoriev I.V."/>
            <person name="Henrissat B."/>
            <person name="Lindahl B."/>
            <person name="Martin F."/>
        </authorList>
    </citation>
    <scope>NUCLEOTIDE SEQUENCE</scope>
    <source>
        <strain evidence="8">JB14</strain>
    </source>
</reference>
<evidence type="ECO:0000256" key="2">
    <source>
        <dbReference type="ARBA" id="ARBA00022714"/>
    </source>
</evidence>
<dbReference type="GO" id="GO:0046872">
    <property type="term" value="F:metal ion binding"/>
    <property type="evidence" value="ECO:0007669"/>
    <property type="project" value="UniProtKB-KW"/>
</dbReference>
<dbReference type="GO" id="GO:0005739">
    <property type="term" value="C:mitochondrion"/>
    <property type="evidence" value="ECO:0007669"/>
    <property type="project" value="TreeGrafter"/>
</dbReference>
<evidence type="ECO:0000313" key="9">
    <source>
        <dbReference type="Proteomes" id="UP000799118"/>
    </source>
</evidence>
<comment type="cofactor">
    <cofactor evidence="6">
        <name>[2Fe-2S] cluster</name>
        <dbReference type="ChEBI" id="CHEBI:190135"/>
    </cofactor>
</comment>
<protein>
    <submittedName>
        <fullName evidence="8">Ferredoxin</fullName>
    </submittedName>
</protein>
<dbReference type="AlphaFoldDB" id="A0A6A4I9F7"/>
<keyword evidence="3" id="KW-0479">Metal-binding</keyword>
<keyword evidence="2" id="KW-0001">2Fe-2S</keyword>
<accession>A0A6A4I9F7</accession>
<dbReference type="GO" id="GO:0140647">
    <property type="term" value="P:P450-containing electron transport chain"/>
    <property type="evidence" value="ECO:0007669"/>
    <property type="project" value="InterPro"/>
</dbReference>
<dbReference type="CDD" id="cd00207">
    <property type="entry name" value="fer2"/>
    <property type="match status" value="1"/>
</dbReference>
<comment type="similarity">
    <text evidence="1">Belongs to the adrenodoxin/putidaredoxin family.</text>
</comment>
<keyword evidence="9" id="KW-1185">Reference proteome</keyword>
<sequence length="130" mass="14235">MPSPLNFSALTWRCCASIVTYFQNLNGERLATANAHEGQNILDVAHENGIKLEGSCEGKLACSTCHVLLSPNDYRKFPPPNEDEDDMLDMAHGLTDTSRLACQLQVVSYVEGLVVIVPNAFGLRDNVAQK</sequence>
<feature type="domain" description="2Fe-2S ferredoxin-type" evidence="7">
    <location>
        <begin position="16"/>
        <end position="121"/>
    </location>
</feature>
<dbReference type="SUPFAM" id="SSF54292">
    <property type="entry name" value="2Fe-2S ferredoxin-like"/>
    <property type="match status" value="1"/>
</dbReference>
<dbReference type="InterPro" id="IPR001041">
    <property type="entry name" value="2Fe-2S_ferredoxin-type"/>
</dbReference>
<dbReference type="PRINTS" id="PR00355">
    <property type="entry name" value="ADRENODOXIN"/>
</dbReference>
<dbReference type="InterPro" id="IPR001055">
    <property type="entry name" value="Adrenodoxin-like"/>
</dbReference>
<keyword evidence="5" id="KW-0411">Iron-sulfur</keyword>